<evidence type="ECO:0000256" key="14">
    <source>
        <dbReference type="ARBA" id="ARBA00033401"/>
    </source>
</evidence>
<keyword evidence="15" id="KW-1185">Reference proteome</keyword>
<reference evidence="15" key="1">
    <citation type="submission" date="2022-06" db="EMBL/GenBank/DDBJ databases">
        <authorList>
            <person name="Berger JAMES D."/>
            <person name="Berger JAMES D."/>
        </authorList>
    </citation>
    <scope>NUCLEOTIDE SEQUENCE [LARGE SCALE GENOMIC DNA]</scope>
</reference>
<dbReference type="WBParaSite" id="TREG1_19550.1">
    <property type="protein sequence ID" value="TREG1_19550.1"/>
    <property type="gene ID" value="TREG1_19550"/>
</dbReference>
<evidence type="ECO:0000256" key="12">
    <source>
        <dbReference type="ARBA" id="ARBA00023136"/>
    </source>
</evidence>
<dbReference type="Proteomes" id="UP000050795">
    <property type="component" value="Unassembled WGS sequence"/>
</dbReference>
<evidence type="ECO:0000256" key="11">
    <source>
        <dbReference type="ARBA" id="ARBA00023128"/>
    </source>
</evidence>
<comment type="similarity">
    <text evidence="3">Belongs to the complex I NDUFA7 subunit family.</text>
</comment>
<organism evidence="15 16">
    <name type="scientific">Trichobilharzia regenti</name>
    <name type="common">Nasal bird schistosome</name>
    <dbReference type="NCBI Taxonomy" id="157069"/>
    <lineage>
        <taxon>Eukaryota</taxon>
        <taxon>Metazoa</taxon>
        <taxon>Spiralia</taxon>
        <taxon>Lophotrochozoa</taxon>
        <taxon>Platyhelminthes</taxon>
        <taxon>Trematoda</taxon>
        <taxon>Digenea</taxon>
        <taxon>Strigeidida</taxon>
        <taxon>Schistosomatoidea</taxon>
        <taxon>Schistosomatidae</taxon>
        <taxon>Trichobilharzia</taxon>
    </lineage>
</organism>
<dbReference type="InterPro" id="IPR009947">
    <property type="entry name" value="NDUA7"/>
</dbReference>
<evidence type="ECO:0000313" key="15">
    <source>
        <dbReference type="Proteomes" id="UP000050795"/>
    </source>
</evidence>
<dbReference type="AlphaFoldDB" id="A0AA85JFI9"/>
<comment type="subcellular location">
    <subcellularLocation>
        <location evidence="2">Mitochondrion inner membrane</location>
        <topology evidence="2">Peripheral membrane protein</topology>
        <orientation evidence="2">Matrix side</orientation>
    </subcellularLocation>
</comment>
<keyword evidence="12" id="KW-0472">Membrane</keyword>
<dbReference type="Pfam" id="PF07347">
    <property type="entry name" value="CI-B14_5a"/>
    <property type="match status" value="1"/>
</dbReference>
<dbReference type="GO" id="GO:0005743">
    <property type="term" value="C:mitochondrial inner membrane"/>
    <property type="evidence" value="ECO:0007669"/>
    <property type="project" value="UniProtKB-SubCell"/>
</dbReference>
<keyword evidence="6" id="KW-0813">Transport</keyword>
<dbReference type="PANTHER" id="PTHR12485:SF1">
    <property type="entry name" value="NADH DEHYDROGENASE [UBIQUINONE] 1 ALPHA SUBCOMPLEX SUBUNIT 7"/>
    <property type="match status" value="1"/>
</dbReference>
<protein>
    <recommendedName>
        <fullName evidence="5">NADH dehydrogenase [ubiquinone] 1 alpha subcomplex subunit 7</fullName>
    </recommendedName>
    <alternativeName>
        <fullName evidence="14">Complex I-B14.5a</fullName>
    </alternativeName>
    <alternativeName>
        <fullName evidence="13">NADH-ubiquinone oxidoreductase subunit B14.5a</fullName>
    </alternativeName>
</protein>
<evidence type="ECO:0000256" key="7">
    <source>
        <dbReference type="ARBA" id="ARBA00022660"/>
    </source>
</evidence>
<evidence type="ECO:0000256" key="8">
    <source>
        <dbReference type="ARBA" id="ARBA00022792"/>
    </source>
</evidence>
<comment type="function">
    <text evidence="1">Accessory subunit of the mitochondrial membrane respiratory chain NADH dehydrogenase (Complex I), that is believed not to be involved in catalysis. Complex I functions in the transfer of electrons from NADH to the respiratory chain. The immediate electron acceptor for the enzyme is believed to be ubiquinone.</text>
</comment>
<evidence type="ECO:0000256" key="2">
    <source>
        <dbReference type="ARBA" id="ARBA00004443"/>
    </source>
</evidence>
<evidence type="ECO:0000256" key="10">
    <source>
        <dbReference type="ARBA" id="ARBA00022990"/>
    </source>
</evidence>
<evidence type="ECO:0000256" key="3">
    <source>
        <dbReference type="ARBA" id="ARBA00005482"/>
    </source>
</evidence>
<keyword evidence="7" id="KW-0679">Respiratory chain</keyword>
<dbReference type="GO" id="GO:0006120">
    <property type="term" value="P:mitochondrial electron transport, NADH to ubiquinone"/>
    <property type="evidence" value="ECO:0007669"/>
    <property type="project" value="TreeGrafter"/>
</dbReference>
<keyword evidence="11" id="KW-0496">Mitochondrion</keyword>
<keyword evidence="9" id="KW-0249">Electron transport</keyword>
<comment type="subunit">
    <text evidence="4">Complex I is composed of 45 different subunits.</text>
</comment>
<name>A0AA85JFI9_TRIRE</name>
<evidence type="ECO:0000313" key="16">
    <source>
        <dbReference type="WBParaSite" id="TREG1_19550.1"/>
    </source>
</evidence>
<evidence type="ECO:0000256" key="4">
    <source>
        <dbReference type="ARBA" id="ARBA00011533"/>
    </source>
</evidence>
<evidence type="ECO:0000256" key="6">
    <source>
        <dbReference type="ARBA" id="ARBA00022448"/>
    </source>
</evidence>
<evidence type="ECO:0000256" key="5">
    <source>
        <dbReference type="ARBA" id="ARBA00016383"/>
    </source>
</evidence>
<keyword evidence="8" id="KW-0999">Mitochondrion inner membrane</keyword>
<accession>A0AA85JFI9</accession>
<dbReference type="PANTHER" id="PTHR12485">
    <property type="entry name" value="NADH-UBIQUINONE OXIDOREDUCTASE SUBUNIT B"/>
    <property type="match status" value="1"/>
</dbReference>
<keyword evidence="10" id="KW-0007">Acetylation</keyword>
<reference evidence="16" key="2">
    <citation type="submission" date="2023-11" db="UniProtKB">
        <authorList>
            <consortium name="WormBaseParasite"/>
        </authorList>
    </citation>
    <scope>IDENTIFICATION</scope>
</reference>
<sequence>MSVKGGDRLTPFMTYVRNLLLGRKYNNTLRYADTMSKRTQPSAFLPNGINDKLSSNDYYTRDGRREVRKPFDVYVSGTKRLTDAGRSESSSLPSKSTEIIPGEKFNWDKRVEL</sequence>
<evidence type="ECO:0000256" key="1">
    <source>
        <dbReference type="ARBA" id="ARBA00003195"/>
    </source>
</evidence>
<evidence type="ECO:0000256" key="13">
    <source>
        <dbReference type="ARBA" id="ARBA00030360"/>
    </source>
</evidence>
<evidence type="ECO:0000256" key="9">
    <source>
        <dbReference type="ARBA" id="ARBA00022982"/>
    </source>
</evidence>
<proteinExistence type="inferred from homology"/>